<sequence>MVTSLNVLQSQPSSQWKVTLLLETLSSGQVSASVFEFPHCRVEAATREEAITQLQTTLLERLKHIEAISWEVPIQASEPTWMQFAGVFKDDPDFQEIMDEIRAERTSDDDSEIDPSYYL</sequence>
<protein>
    <recommendedName>
        <fullName evidence="3">Type II toxin-antitoxin system HicB family antitoxin</fullName>
    </recommendedName>
</protein>
<proteinExistence type="predicted"/>
<evidence type="ECO:0000313" key="2">
    <source>
        <dbReference type="Proteomes" id="UP000226442"/>
    </source>
</evidence>
<keyword evidence="2" id="KW-1185">Reference proteome</keyword>
<dbReference type="EMBL" id="NXIB02000120">
    <property type="protein sequence ID" value="PHX54151.1"/>
    <property type="molecule type" value="Genomic_DNA"/>
</dbReference>
<reference evidence="1" key="1">
    <citation type="submission" date="2017-10" db="EMBL/GenBank/DDBJ databases">
        <title>Draft genome sequence of the planktic cyanobacteria Tychonema bourrellyi isolated from alpine lentic freshwater.</title>
        <authorList>
            <person name="Tett A."/>
            <person name="Armanini F."/>
            <person name="Asnicar F."/>
            <person name="Boscaini A."/>
            <person name="Pasolli E."/>
            <person name="Zolfo M."/>
            <person name="Donati C."/>
            <person name="Salmaso N."/>
            <person name="Segata N."/>
        </authorList>
    </citation>
    <scope>NUCLEOTIDE SEQUENCE</scope>
    <source>
        <strain evidence="1">FEM_GT703</strain>
    </source>
</reference>
<organism evidence="1 2">
    <name type="scientific">Tychonema bourrellyi FEM_GT703</name>
    <dbReference type="NCBI Taxonomy" id="2040638"/>
    <lineage>
        <taxon>Bacteria</taxon>
        <taxon>Bacillati</taxon>
        <taxon>Cyanobacteriota</taxon>
        <taxon>Cyanophyceae</taxon>
        <taxon>Oscillatoriophycideae</taxon>
        <taxon>Oscillatoriales</taxon>
        <taxon>Microcoleaceae</taxon>
        <taxon>Tychonema</taxon>
    </lineage>
</organism>
<name>A0A2G4EX98_9CYAN</name>
<dbReference type="Proteomes" id="UP000226442">
    <property type="component" value="Unassembled WGS sequence"/>
</dbReference>
<evidence type="ECO:0008006" key="3">
    <source>
        <dbReference type="Google" id="ProtNLM"/>
    </source>
</evidence>
<dbReference type="OrthoDB" id="428699at2"/>
<evidence type="ECO:0000313" key="1">
    <source>
        <dbReference type="EMBL" id="PHX54151.1"/>
    </source>
</evidence>
<comment type="caution">
    <text evidence="1">The sequence shown here is derived from an EMBL/GenBank/DDBJ whole genome shotgun (WGS) entry which is preliminary data.</text>
</comment>
<accession>A0A2G4EX98</accession>
<dbReference type="AlphaFoldDB" id="A0A2G4EX98"/>
<gene>
    <name evidence="1" type="ORF">CP500_017650</name>
</gene>
<dbReference type="RefSeq" id="WP_096828726.1">
    <property type="nucleotide sequence ID" value="NZ_NXIB02000120.1"/>
</dbReference>